<reference evidence="2 3" key="1">
    <citation type="submission" date="2016-10" db="EMBL/GenBank/DDBJ databases">
        <authorList>
            <person name="de Groot N.N."/>
        </authorList>
    </citation>
    <scope>NUCLEOTIDE SEQUENCE [LARGE SCALE GENOMIC DNA]</scope>
    <source>
        <strain evidence="2 3">DSM 26656</strain>
    </source>
</reference>
<dbReference type="RefSeq" id="WP_103874325.1">
    <property type="nucleotide sequence ID" value="NZ_FNUY01000009.1"/>
</dbReference>
<proteinExistence type="predicted"/>
<dbReference type="OrthoDB" id="287932at2"/>
<gene>
    <name evidence="2" type="ORF">SAMN04488115_10967</name>
</gene>
<dbReference type="PROSITE" id="PS51725">
    <property type="entry name" value="ABM"/>
    <property type="match status" value="1"/>
</dbReference>
<organism evidence="2 3">
    <name type="scientific">Bosea lathyri</name>
    <dbReference type="NCBI Taxonomy" id="1036778"/>
    <lineage>
        <taxon>Bacteria</taxon>
        <taxon>Pseudomonadati</taxon>
        <taxon>Pseudomonadota</taxon>
        <taxon>Alphaproteobacteria</taxon>
        <taxon>Hyphomicrobiales</taxon>
        <taxon>Boseaceae</taxon>
        <taxon>Bosea</taxon>
    </lineage>
</organism>
<sequence>MARFTILVRFRVFDGQMAIFLPLMIENAEASRRDEPGCERFDVLRPDDQPDCILLYEIYRDRAAFDEHCASAHFQRFDSATKALVAEKQVTVLDLLAEA</sequence>
<keyword evidence="2" id="KW-0503">Monooxygenase</keyword>
<dbReference type="Pfam" id="PF03992">
    <property type="entry name" value="ABM"/>
    <property type="match status" value="1"/>
</dbReference>
<dbReference type="AlphaFoldDB" id="A0A1H6C6L2"/>
<evidence type="ECO:0000313" key="3">
    <source>
        <dbReference type="Proteomes" id="UP000236743"/>
    </source>
</evidence>
<protein>
    <submittedName>
        <fullName evidence="2">Quinol monooxygenase YgiN</fullName>
    </submittedName>
</protein>
<keyword evidence="2" id="KW-0560">Oxidoreductase</keyword>
<dbReference type="GO" id="GO:0004497">
    <property type="term" value="F:monooxygenase activity"/>
    <property type="evidence" value="ECO:0007669"/>
    <property type="project" value="UniProtKB-KW"/>
</dbReference>
<dbReference type="SUPFAM" id="SSF54909">
    <property type="entry name" value="Dimeric alpha+beta barrel"/>
    <property type="match status" value="1"/>
</dbReference>
<dbReference type="Proteomes" id="UP000236743">
    <property type="component" value="Unassembled WGS sequence"/>
</dbReference>
<dbReference type="PANTHER" id="PTHR33336:SF1">
    <property type="entry name" value="(4S)-4-HYDROXY-5-PHOSPHONOOXYPENTANE-2,3-DIONE ISOMERASE"/>
    <property type="match status" value="1"/>
</dbReference>
<feature type="domain" description="ABM" evidence="1">
    <location>
        <begin position="4"/>
        <end position="93"/>
    </location>
</feature>
<dbReference type="GO" id="GO:0005829">
    <property type="term" value="C:cytosol"/>
    <property type="evidence" value="ECO:0007669"/>
    <property type="project" value="TreeGrafter"/>
</dbReference>
<dbReference type="InterPro" id="IPR011008">
    <property type="entry name" value="Dimeric_a/b-barrel"/>
</dbReference>
<name>A0A1H6C6L2_9HYPH</name>
<dbReference type="PANTHER" id="PTHR33336">
    <property type="entry name" value="QUINOL MONOOXYGENASE YGIN-RELATED"/>
    <property type="match status" value="1"/>
</dbReference>
<dbReference type="Gene3D" id="3.30.70.100">
    <property type="match status" value="1"/>
</dbReference>
<evidence type="ECO:0000313" key="2">
    <source>
        <dbReference type="EMBL" id="SEG68552.1"/>
    </source>
</evidence>
<evidence type="ECO:0000259" key="1">
    <source>
        <dbReference type="PROSITE" id="PS51725"/>
    </source>
</evidence>
<accession>A0A1H6C6L2</accession>
<keyword evidence="3" id="KW-1185">Reference proteome</keyword>
<dbReference type="InterPro" id="IPR050744">
    <property type="entry name" value="AI-2_Isomerase_LsrG"/>
</dbReference>
<dbReference type="InterPro" id="IPR007138">
    <property type="entry name" value="ABM_dom"/>
</dbReference>
<dbReference type="EMBL" id="FNUY01000009">
    <property type="protein sequence ID" value="SEG68552.1"/>
    <property type="molecule type" value="Genomic_DNA"/>
</dbReference>